<organism evidence="1 2">
    <name type="scientific">Marine Group I thaumarchaeote SCGC AAA799-N04</name>
    <dbReference type="NCBI Taxonomy" id="1502293"/>
    <lineage>
        <taxon>Archaea</taxon>
        <taxon>Nitrososphaerota</taxon>
        <taxon>Marine Group I</taxon>
    </lineage>
</organism>
<sequence>MSLNEQVSKILENFESASSNEIVDVLKQIQPQFKSNLTSEYLDGKIQKISDIEDESEKKKQCKALTPYLDWYLHGL</sequence>
<accession>A0A081RN34</accession>
<dbReference type="AlphaFoldDB" id="A0A081RN34"/>
<keyword evidence="2" id="KW-1185">Reference proteome</keyword>
<reference evidence="1 2" key="1">
    <citation type="submission" date="2014-06" db="EMBL/GenBank/DDBJ databases">
        <authorList>
            <person name="Ngugi D.K."/>
            <person name="Blom J."/>
            <person name="Alam I."/>
            <person name="Rashid M."/>
            <person name="Ba Alawi W."/>
            <person name="Zhang G."/>
            <person name="Hikmawan T."/>
            <person name="Guan Y."/>
            <person name="Antunes A."/>
            <person name="Siam R."/>
            <person name="ElDorry H."/>
            <person name="Bajic V."/>
            <person name="Stingl U."/>
        </authorList>
    </citation>
    <scope>NUCLEOTIDE SEQUENCE [LARGE SCALE GENOMIC DNA]</scope>
    <source>
        <strain evidence="1">SCGC AAA799-N04</strain>
    </source>
</reference>
<proteinExistence type="predicted"/>
<dbReference type="EMBL" id="JOKN01000014">
    <property type="protein sequence ID" value="KEQ56607.1"/>
    <property type="molecule type" value="Genomic_DNA"/>
</dbReference>
<name>A0A081RN34_9ARCH</name>
<dbReference type="Proteomes" id="UP000028059">
    <property type="component" value="Unassembled WGS sequence"/>
</dbReference>
<gene>
    <name evidence="1" type="ORF">AAA799N04_00936</name>
</gene>
<dbReference type="PATRIC" id="fig|1502293.3.peg.864"/>
<comment type="caution">
    <text evidence="1">The sequence shown here is derived from an EMBL/GenBank/DDBJ whole genome shotgun (WGS) entry which is preliminary data.</text>
</comment>
<evidence type="ECO:0000313" key="1">
    <source>
        <dbReference type="EMBL" id="KEQ56607.1"/>
    </source>
</evidence>
<protein>
    <submittedName>
        <fullName evidence="1">Uncharacterized protein</fullName>
    </submittedName>
</protein>
<evidence type="ECO:0000313" key="2">
    <source>
        <dbReference type="Proteomes" id="UP000028059"/>
    </source>
</evidence>